<evidence type="ECO:0000256" key="10">
    <source>
        <dbReference type="ARBA" id="ARBA00023136"/>
    </source>
</evidence>
<dbReference type="GeneTree" id="ENSGT00940000163999"/>
<evidence type="ECO:0000256" key="6">
    <source>
        <dbReference type="ARBA" id="ARBA00022729"/>
    </source>
</evidence>
<feature type="chain" id="PRO_5025656207" description="TIR domain-containing protein" evidence="15">
    <location>
        <begin position="38"/>
        <end position="946"/>
    </location>
</feature>
<dbReference type="PANTHER" id="PTHR24365:SF522">
    <property type="entry name" value="LOW QUALITY PROTEIN: TOLL-LIKE RECEPTOR 13-RELATED"/>
    <property type="match status" value="1"/>
</dbReference>
<evidence type="ECO:0000256" key="12">
    <source>
        <dbReference type="ARBA" id="ARBA00023180"/>
    </source>
</evidence>
<evidence type="ECO:0000313" key="18">
    <source>
        <dbReference type="Proteomes" id="UP000472265"/>
    </source>
</evidence>
<keyword evidence="8" id="KW-0391">Immunity</keyword>
<dbReference type="InterPro" id="IPR032675">
    <property type="entry name" value="LRR_dom_sf"/>
</dbReference>
<dbReference type="Gene3D" id="3.40.50.10140">
    <property type="entry name" value="Toll/interleukin-1 receptor homology (TIR) domain"/>
    <property type="match status" value="1"/>
</dbReference>
<dbReference type="InterPro" id="IPR001611">
    <property type="entry name" value="Leu-rich_rpt"/>
</dbReference>
<keyword evidence="9 14" id="KW-1133">Transmembrane helix</keyword>
<dbReference type="SUPFAM" id="SSF52200">
    <property type="entry name" value="Toll/Interleukin receptor TIR domain"/>
    <property type="match status" value="1"/>
</dbReference>
<evidence type="ECO:0000256" key="3">
    <source>
        <dbReference type="ARBA" id="ARBA00022588"/>
    </source>
</evidence>
<dbReference type="SUPFAM" id="SSF52047">
    <property type="entry name" value="RNI-like"/>
    <property type="match status" value="1"/>
</dbReference>
<evidence type="ECO:0000256" key="9">
    <source>
        <dbReference type="ARBA" id="ARBA00022989"/>
    </source>
</evidence>
<feature type="signal peptide" evidence="15">
    <location>
        <begin position="1"/>
        <end position="37"/>
    </location>
</feature>
<dbReference type="Pfam" id="PF13855">
    <property type="entry name" value="LRR_8"/>
    <property type="match status" value="4"/>
</dbReference>
<feature type="transmembrane region" description="Helical" evidence="14">
    <location>
        <begin position="734"/>
        <end position="759"/>
    </location>
</feature>
<dbReference type="SUPFAM" id="SSF52058">
    <property type="entry name" value="L domain-like"/>
    <property type="match status" value="2"/>
</dbReference>
<keyword evidence="6 15" id="KW-0732">Signal</keyword>
<dbReference type="OMA" id="QRTCKPT"/>
<feature type="domain" description="TIR" evidence="16">
    <location>
        <begin position="786"/>
        <end position="927"/>
    </location>
</feature>
<keyword evidence="3" id="KW-0399">Innate immunity</keyword>
<comment type="subcellular location">
    <subcellularLocation>
        <location evidence="1">Membrane</location>
        <topology evidence="1">Single-pass type I membrane protein</topology>
    </subcellularLocation>
</comment>
<name>A0A671UU06_SPAAU</name>
<dbReference type="SMART" id="SM00255">
    <property type="entry name" value="TIR"/>
    <property type="match status" value="1"/>
</dbReference>
<keyword evidence="11" id="KW-0675">Receptor</keyword>
<dbReference type="FunFam" id="3.40.50.10140:FF:000001">
    <property type="entry name" value="Toll-like receptor 2"/>
    <property type="match status" value="1"/>
</dbReference>
<dbReference type="InterPro" id="IPR003591">
    <property type="entry name" value="Leu-rich_rpt_typical-subtyp"/>
</dbReference>
<keyword evidence="4" id="KW-0433">Leucine-rich repeat</keyword>
<dbReference type="SMART" id="SM00365">
    <property type="entry name" value="LRR_SD22"/>
    <property type="match status" value="5"/>
</dbReference>
<dbReference type="GO" id="GO:0045087">
    <property type="term" value="P:innate immune response"/>
    <property type="evidence" value="ECO:0007669"/>
    <property type="project" value="UniProtKB-KW"/>
</dbReference>
<accession>A0A671UU06</accession>
<comment type="similarity">
    <text evidence="2">Belongs to the Toll-like receptor family.</text>
</comment>
<keyword evidence="10 14" id="KW-0472">Membrane</keyword>
<evidence type="ECO:0000256" key="4">
    <source>
        <dbReference type="ARBA" id="ARBA00022614"/>
    </source>
</evidence>
<dbReference type="Pfam" id="PF01582">
    <property type="entry name" value="TIR"/>
    <property type="match status" value="1"/>
</dbReference>
<dbReference type="Ensembl" id="ENSSAUT00010018456.1">
    <property type="protein sequence ID" value="ENSSAUP00010017449.1"/>
    <property type="gene ID" value="ENSSAUG00010007798.1"/>
</dbReference>
<dbReference type="SMART" id="SM00082">
    <property type="entry name" value="LRRCT"/>
    <property type="match status" value="1"/>
</dbReference>
<sequence length="946" mass="108002">MSPPGGSSMSTTRSWCFTQRLSVFALCLLLHPHLSLSYSLKNCSVVYSEDASADMFLDCSSRKLVAVPDDIPKEAVSVKLSLNQLQQINREDFGVLLKLKVLFLHSNQITHVDDGSFVHMVSLTELRLSFNKLTNLTRNLFQGLSSLTKLDLAINNIQFIHPSAFQSLSSLQTLILNSNKLQHVADIRPVLQLPHLKNLNVSNNLFHSFQTKDLLLNTTSGLQRLDVALSKYENFSITSQIFPDLEMIDFSQSSLKWVEPDGPLLRNITRLHFSQTVIPFDEIQNILRSADSLMELRLNNTVCKIPTLEVLDLTYNDDANLSAKLVTCSQLSQLYMSVTQMAELPKGSLRSMKRLQSLVLDSNFLTRVPDDIRSLSSLENLKLNNNQISTLGCEDFVNTTNLQQLYLHNNRIAKLDRCVFRNLNELKVLDLSRNLLCTFGGAFEIGPQQLEFLDLSKNDMYSLENGVFKGLGSLKYLNVMSDKTVNVNRMTFDGMKNLRTLHATLPYEYESNFVGLQRLENFTVYLNTDLKSAGPGPGAGLFQLKSMKFLTITYRDSQHDYPFDMPVEMLRVTKHLEYFTAENLYLSAPSPDTFQFNPQLKSLTIRKADLSDLGPGLFKPLSNLQALDLSSNQLKSLDFLAQADLSALRCLRLSDNEITVINETIFQSLPSLTYLDLGNNPFTCDCSNAGFIQWVKSNNQTYVANGYQYTCAFPVYERGGKLLDFDVQFCWMDVGFFCFVSSTCVVLLTLLTSFIYHFLRWQLVYTFYLFRAFLYDSRKRKKGSPNLYDAFISYNVQDEDWVYREMLPVLEGEQGWRLCLHHRDFQPGKPIIENITDAIYGSRKTICVISQRYLQSEWCSREIQMASFRLFDEQKDILVLLFLEEIPAYQLSPYHRMRKLLKRRTYLSWPQAGQHTSVFWQNISRALDTGDGPTDGTDLLTGAVVR</sequence>
<dbReference type="Gene3D" id="3.80.10.10">
    <property type="entry name" value="Ribonuclease Inhibitor"/>
    <property type="match status" value="4"/>
</dbReference>
<dbReference type="PROSITE" id="PS51450">
    <property type="entry name" value="LRR"/>
    <property type="match status" value="4"/>
</dbReference>
<dbReference type="GO" id="GO:0005886">
    <property type="term" value="C:plasma membrane"/>
    <property type="evidence" value="ECO:0007669"/>
    <property type="project" value="TreeGrafter"/>
</dbReference>
<dbReference type="AlphaFoldDB" id="A0A671UU06"/>
<evidence type="ECO:0000256" key="8">
    <source>
        <dbReference type="ARBA" id="ARBA00022859"/>
    </source>
</evidence>
<dbReference type="SMART" id="SM00369">
    <property type="entry name" value="LRR_TYP"/>
    <property type="match status" value="13"/>
</dbReference>
<evidence type="ECO:0000256" key="11">
    <source>
        <dbReference type="ARBA" id="ARBA00023170"/>
    </source>
</evidence>
<keyword evidence="18" id="KW-1185">Reference proteome</keyword>
<dbReference type="GO" id="GO:0006954">
    <property type="term" value="P:inflammatory response"/>
    <property type="evidence" value="ECO:0007669"/>
    <property type="project" value="UniProtKB-KW"/>
</dbReference>
<dbReference type="InterPro" id="IPR000157">
    <property type="entry name" value="TIR_dom"/>
</dbReference>
<protein>
    <recommendedName>
        <fullName evidence="16">TIR domain-containing protein</fullName>
    </recommendedName>
</protein>
<dbReference type="SMART" id="SM00368">
    <property type="entry name" value="LRR_RI"/>
    <property type="match status" value="4"/>
</dbReference>
<dbReference type="GO" id="GO:0038023">
    <property type="term" value="F:signaling receptor activity"/>
    <property type="evidence" value="ECO:0007669"/>
    <property type="project" value="TreeGrafter"/>
</dbReference>
<reference evidence="17" key="2">
    <citation type="submission" date="2025-09" db="UniProtKB">
        <authorList>
            <consortium name="Ensembl"/>
        </authorList>
    </citation>
    <scope>IDENTIFICATION</scope>
</reference>
<dbReference type="Proteomes" id="UP000472265">
    <property type="component" value="Unassembled WGS sequence"/>
</dbReference>
<dbReference type="InterPro" id="IPR035897">
    <property type="entry name" value="Toll_tir_struct_dom_sf"/>
</dbReference>
<evidence type="ECO:0000256" key="13">
    <source>
        <dbReference type="ARBA" id="ARBA00023198"/>
    </source>
</evidence>
<dbReference type="PROSITE" id="PS50104">
    <property type="entry name" value="TIR"/>
    <property type="match status" value="1"/>
</dbReference>
<evidence type="ECO:0000256" key="5">
    <source>
        <dbReference type="ARBA" id="ARBA00022692"/>
    </source>
</evidence>
<proteinExistence type="inferred from homology"/>
<organism evidence="17 18">
    <name type="scientific">Sparus aurata</name>
    <name type="common">Gilthead sea bream</name>
    <dbReference type="NCBI Taxonomy" id="8175"/>
    <lineage>
        <taxon>Eukaryota</taxon>
        <taxon>Metazoa</taxon>
        <taxon>Chordata</taxon>
        <taxon>Craniata</taxon>
        <taxon>Vertebrata</taxon>
        <taxon>Euteleostomi</taxon>
        <taxon>Actinopterygii</taxon>
        <taxon>Neopterygii</taxon>
        <taxon>Teleostei</taxon>
        <taxon>Neoteleostei</taxon>
        <taxon>Acanthomorphata</taxon>
        <taxon>Eupercaria</taxon>
        <taxon>Spariformes</taxon>
        <taxon>Sparidae</taxon>
        <taxon>Sparus</taxon>
    </lineage>
</organism>
<dbReference type="InParanoid" id="A0A671UU06"/>
<evidence type="ECO:0000256" key="1">
    <source>
        <dbReference type="ARBA" id="ARBA00004479"/>
    </source>
</evidence>
<evidence type="ECO:0000313" key="17">
    <source>
        <dbReference type="Ensembl" id="ENSSAUP00010017449.1"/>
    </source>
</evidence>
<evidence type="ECO:0000259" key="16">
    <source>
        <dbReference type="PROSITE" id="PS50104"/>
    </source>
</evidence>
<evidence type="ECO:0000256" key="7">
    <source>
        <dbReference type="ARBA" id="ARBA00022737"/>
    </source>
</evidence>
<keyword evidence="7" id="KW-0677">Repeat</keyword>
<dbReference type="PANTHER" id="PTHR24365">
    <property type="entry name" value="TOLL-LIKE RECEPTOR"/>
    <property type="match status" value="1"/>
</dbReference>
<dbReference type="InterPro" id="IPR000483">
    <property type="entry name" value="Cys-rich_flank_reg_C"/>
</dbReference>
<keyword evidence="13" id="KW-0395">Inflammatory response</keyword>
<reference evidence="17" key="1">
    <citation type="submission" date="2025-08" db="UniProtKB">
        <authorList>
            <consortium name="Ensembl"/>
        </authorList>
    </citation>
    <scope>IDENTIFICATION</scope>
</reference>
<keyword evidence="5 14" id="KW-0812">Transmembrane</keyword>
<evidence type="ECO:0000256" key="2">
    <source>
        <dbReference type="ARBA" id="ARBA00009634"/>
    </source>
</evidence>
<keyword evidence="12" id="KW-0325">Glycoprotein</keyword>
<dbReference type="PRINTS" id="PR00019">
    <property type="entry name" value="LEURICHRPT"/>
</dbReference>
<dbReference type="GO" id="GO:0007165">
    <property type="term" value="P:signal transduction"/>
    <property type="evidence" value="ECO:0007669"/>
    <property type="project" value="InterPro"/>
</dbReference>
<evidence type="ECO:0000256" key="14">
    <source>
        <dbReference type="SAM" id="Phobius"/>
    </source>
</evidence>
<evidence type="ECO:0000256" key="15">
    <source>
        <dbReference type="SAM" id="SignalP"/>
    </source>
</evidence>